<name>A0A5D4S781_9BACI</name>
<comment type="caution">
    <text evidence="4">The sequence shown here is derived from an EMBL/GenBank/DDBJ whole genome shotgun (WGS) entry which is preliminary data.</text>
</comment>
<dbReference type="InterPro" id="IPR048493">
    <property type="entry name" value="DUF1980_N"/>
</dbReference>
<evidence type="ECO:0000313" key="4">
    <source>
        <dbReference type="EMBL" id="TYS59543.1"/>
    </source>
</evidence>
<dbReference type="PANTHER" id="PTHR40047:SF1">
    <property type="entry name" value="UPF0703 PROTEIN YCGQ"/>
    <property type="match status" value="1"/>
</dbReference>
<feature type="domain" description="DUF1980" evidence="2">
    <location>
        <begin position="9"/>
        <end position="124"/>
    </location>
</feature>
<keyword evidence="1" id="KW-0812">Transmembrane</keyword>
<dbReference type="Proteomes" id="UP000322524">
    <property type="component" value="Unassembled WGS sequence"/>
</dbReference>
<organism evidence="4 5">
    <name type="scientific">Sutcliffiella horikoshii</name>
    <dbReference type="NCBI Taxonomy" id="79883"/>
    <lineage>
        <taxon>Bacteria</taxon>
        <taxon>Bacillati</taxon>
        <taxon>Bacillota</taxon>
        <taxon>Bacilli</taxon>
        <taxon>Bacillales</taxon>
        <taxon>Bacillaceae</taxon>
        <taxon>Sutcliffiella</taxon>
    </lineage>
</organism>
<feature type="transmembrane region" description="Helical" evidence="1">
    <location>
        <begin position="93"/>
        <end position="111"/>
    </location>
</feature>
<dbReference type="OrthoDB" id="9770408at2"/>
<evidence type="ECO:0000259" key="3">
    <source>
        <dbReference type="Pfam" id="PF21537"/>
    </source>
</evidence>
<proteinExistence type="predicted"/>
<evidence type="ECO:0000259" key="2">
    <source>
        <dbReference type="Pfam" id="PF09323"/>
    </source>
</evidence>
<dbReference type="InterPro" id="IPR052955">
    <property type="entry name" value="UPF0703_membrane_permease"/>
</dbReference>
<keyword evidence="1" id="KW-1133">Transmembrane helix</keyword>
<feature type="domain" description="DUF1980" evidence="3">
    <location>
        <begin position="145"/>
        <end position="275"/>
    </location>
</feature>
<dbReference type="EMBL" id="VTEV01000016">
    <property type="protein sequence ID" value="TYS59543.1"/>
    <property type="molecule type" value="Genomic_DNA"/>
</dbReference>
<dbReference type="InterPro" id="IPR048447">
    <property type="entry name" value="DUF1980_C"/>
</dbReference>
<gene>
    <name evidence="4" type="ORF">FZC76_22190</name>
</gene>
<keyword evidence="1" id="KW-0472">Membrane</keyword>
<dbReference type="Pfam" id="PF09323">
    <property type="entry name" value="DUF1980"/>
    <property type="match status" value="1"/>
</dbReference>
<dbReference type="Pfam" id="PF21537">
    <property type="entry name" value="DUF1980_C"/>
    <property type="match status" value="1"/>
</dbReference>
<dbReference type="AlphaFoldDB" id="A0A5D4S781"/>
<accession>A0A5D4S781</accession>
<evidence type="ECO:0000256" key="1">
    <source>
        <dbReference type="SAM" id="Phobius"/>
    </source>
</evidence>
<reference evidence="4 5" key="1">
    <citation type="submission" date="2019-08" db="EMBL/GenBank/DDBJ databases">
        <title>Bacillus genomes from the desert of Cuatro Cienegas, Coahuila.</title>
        <authorList>
            <person name="Olmedo-Alvarez G."/>
        </authorList>
    </citation>
    <scope>NUCLEOTIDE SEQUENCE [LARGE SCALE GENOMIC DNA]</scope>
    <source>
        <strain evidence="4 5">CH28_1T</strain>
    </source>
</reference>
<dbReference type="NCBIfam" id="TIGR03943">
    <property type="entry name" value="TIGR03943 family putative permease subunit"/>
    <property type="match status" value="1"/>
</dbReference>
<dbReference type="InterPro" id="IPR015402">
    <property type="entry name" value="DUF1980"/>
</dbReference>
<dbReference type="PANTHER" id="PTHR40047">
    <property type="entry name" value="UPF0703 PROTEIN YCGQ"/>
    <property type="match status" value="1"/>
</dbReference>
<protein>
    <submittedName>
        <fullName evidence="4">TIGR03943 family protein</fullName>
    </submittedName>
</protein>
<dbReference type="RefSeq" id="WP_148990270.1">
    <property type="nucleotide sequence ID" value="NZ_VTEV01000016.1"/>
</dbReference>
<sequence>MYFHFQQAIKAVVLLLFSGLLFMLHHTGDIYQFINPQYKELSQIASIIFLILFFIQVPRIFISRELAQDHVYCSILGCNHEIGNPRKLPFKNIVIYFIVILPLVLGFLLPHKGLGAAEAKKRGVIYAASHETEHDHGSHLDESATLFTNTINEMLKSSVLVLDHSNYSSYINNIITYPEVFNGKSIELEGFILLDVLNTVDSPVLARFIVTHCVADAHVKGLLLDSDDDNLRNVDDWVKLKGKITLTEHNGQTLPMVHVYEWVPIVKPIVPYIYP</sequence>
<evidence type="ECO:0000313" key="5">
    <source>
        <dbReference type="Proteomes" id="UP000322524"/>
    </source>
</evidence>
<feature type="transmembrane region" description="Helical" evidence="1">
    <location>
        <begin position="43"/>
        <end position="62"/>
    </location>
</feature>